<dbReference type="AlphaFoldDB" id="G2Y1H0"/>
<name>G2Y1H0_BOTF4</name>
<dbReference type="HOGENOM" id="CLU_2222840_0_0_1"/>
<dbReference type="InParanoid" id="G2Y1H0"/>
<dbReference type="Proteomes" id="UP000008177">
    <property type="component" value="Unplaced contigs"/>
</dbReference>
<sequence>MLLSQYQSHTHLRRSKRLFILCRSEGKCVPICAPLAPQGSLPLTGPESHNRHGNGCVRHLISEQVIRIVSDRTAQCMKELLGVSLRSAYDDVHARLKKKKLTSPVN</sequence>
<evidence type="ECO:0000313" key="1">
    <source>
        <dbReference type="EMBL" id="CCD46510.1"/>
    </source>
</evidence>
<accession>G2Y1H0</accession>
<gene>
    <name evidence="1" type="ORF">BofuT4_P041210.1</name>
</gene>
<protein>
    <submittedName>
        <fullName evidence="1">Uncharacterized protein</fullName>
    </submittedName>
</protein>
<reference evidence="2" key="1">
    <citation type="journal article" date="2011" name="PLoS Genet.">
        <title>Genomic analysis of the necrotrophic fungal pathogens Sclerotinia sclerotiorum and Botrytis cinerea.</title>
        <authorList>
            <person name="Amselem J."/>
            <person name="Cuomo C.A."/>
            <person name="van Kan J.A."/>
            <person name="Viaud M."/>
            <person name="Benito E.P."/>
            <person name="Couloux A."/>
            <person name="Coutinho P.M."/>
            <person name="de Vries R.P."/>
            <person name="Dyer P.S."/>
            <person name="Fillinger S."/>
            <person name="Fournier E."/>
            <person name="Gout L."/>
            <person name="Hahn M."/>
            <person name="Kohn L."/>
            <person name="Lapalu N."/>
            <person name="Plummer K.M."/>
            <person name="Pradier J.M."/>
            <person name="Quevillon E."/>
            <person name="Sharon A."/>
            <person name="Simon A."/>
            <person name="ten Have A."/>
            <person name="Tudzynski B."/>
            <person name="Tudzynski P."/>
            <person name="Wincker P."/>
            <person name="Andrew M."/>
            <person name="Anthouard V."/>
            <person name="Beever R.E."/>
            <person name="Beffa R."/>
            <person name="Benoit I."/>
            <person name="Bouzid O."/>
            <person name="Brault B."/>
            <person name="Chen Z."/>
            <person name="Choquer M."/>
            <person name="Collemare J."/>
            <person name="Cotton P."/>
            <person name="Danchin E.G."/>
            <person name="Da Silva C."/>
            <person name="Gautier A."/>
            <person name="Giraud C."/>
            <person name="Giraud T."/>
            <person name="Gonzalez C."/>
            <person name="Grossetete S."/>
            <person name="Guldener U."/>
            <person name="Henrissat B."/>
            <person name="Howlett B.J."/>
            <person name="Kodira C."/>
            <person name="Kretschmer M."/>
            <person name="Lappartient A."/>
            <person name="Leroch M."/>
            <person name="Levis C."/>
            <person name="Mauceli E."/>
            <person name="Neuveglise C."/>
            <person name="Oeser B."/>
            <person name="Pearson M."/>
            <person name="Poulain J."/>
            <person name="Poussereau N."/>
            <person name="Quesneville H."/>
            <person name="Rascle C."/>
            <person name="Schumacher J."/>
            <person name="Segurens B."/>
            <person name="Sexton A."/>
            <person name="Silva E."/>
            <person name="Sirven C."/>
            <person name="Soanes D.M."/>
            <person name="Talbot N.J."/>
            <person name="Templeton M."/>
            <person name="Yandava C."/>
            <person name="Yarden O."/>
            <person name="Zeng Q."/>
            <person name="Rollins J.A."/>
            <person name="Lebrun M.H."/>
            <person name="Dickman M."/>
        </authorList>
    </citation>
    <scope>NUCLEOTIDE SEQUENCE [LARGE SCALE GENOMIC DNA]</scope>
    <source>
        <strain evidence="2">T4</strain>
    </source>
</reference>
<evidence type="ECO:0000313" key="2">
    <source>
        <dbReference type="Proteomes" id="UP000008177"/>
    </source>
</evidence>
<organism evidence="1 2">
    <name type="scientific">Botryotinia fuckeliana (strain T4)</name>
    <name type="common">Noble rot fungus</name>
    <name type="synonym">Botrytis cinerea</name>
    <dbReference type="NCBI Taxonomy" id="999810"/>
    <lineage>
        <taxon>Eukaryota</taxon>
        <taxon>Fungi</taxon>
        <taxon>Dikarya</taxon>
        <taxon>Ascomycota</taxon>
        <taxon>Pezizomycotina</taxon>
        <taxon>Leotiomycetes</taxon>
        <taxon>Helotiales</taxon>
        <taxon>Sclerotiniaceae</taxon>
        <taxon>Botrytis</taxon>
    </lineage>
</organism>
<proteinExistence type="predicted"/>
<dbReference type="EMBL" id="FQ790282">
    <property type="protein sequence ID" value="CCD46510.1"/>
    <property type="molecule type" value="Genomic_DNA"/>
</dbReference>